<proteinExistence type="inferred from homology"/>
<dbReference type="OrthoDB" id="9804590at2"/>
<evidence type="ECO:0000256" key="4">
    <source>
        <dbReference type="PROSITE-ProRule" id="PRU01024"/>
    </source>
</evidence>
<dbReference type="eggNOG" id="COG2265">
    <property type="taxonomic scope" value="Bacteria"/>
</dbReference>
<dbReference type="InterPro" id="IPR010280">
    <property type="entry name" value="U5_MeTrfase_fam"/>
</dbReference>
<keyword evidence="2 4" id="KW-0808">Transferase</keyword>
<evidence type="ECO:0000259" key="6">
    <source>
        <dbReference type="PROSITE" id="PS50926"/>
    </source>
</evidence>
<dbReference type="FunFam" id="3.40.50.150:FF:000009">
    <property type="entry name" value="23S rRNA (Uracil(1939)-C(5))-methyltransferase RlmD"/>
    <property type="match status" value="1"/>
</dbReference>
<dbReference type="HOGENOM" id="CLU_014689_7_0_9"/>
<dbReference type="Pfam" id="PF01938">
    <property type="entry name" value="TRAM"/>
    <property type="match status" value="1"/>
</dbReference>
<feature type="active site" description="Nucleophile" evidence="4">
    <location>
        <position position="421"/>
    </location>
</feature>
<evidence type="ECO:0000256" key="5">
    <source>
        <dbReference type="PROSITE-ProRule" id="PRU10015"/>
    </source>
</evidence>
<dbReference type="SUPFAM" id="SSF50249">
    <property type="entry name" value="Nucleic acid-binding proteins"/>
    <property type="match status" value="1"/>
</dbReference>
<dbReference type="PROSITE" id="PS01230">
    <property type="entry name" value="TRMA_1"/>
    <property type="match status" value="1"/>
</dbReference>
<dbReference type="Gene3D" id="2.40.50.1070">
    <property type="match status" value="1"/>
</dbReference>
<dbReference type="FunFam" id="2.40.50.140:FF:000097">
    <property type="entry name" value="23S rRNA (uracil(1939)-C(5))-methyltransferase RlmD"/>
    <property type="match status" value="1"/>
</dbReference>
<dbReference type="AlphaFoldDB" id="V2Y0Y1"/>
<dbReference type="CDD" id="cd02440">
    <property type="entry name" value="AdoMet_MTases"/>
    <property type="match status" value="1"/>
</dbReference>
<feature type="binding site" evidence="4">
    <location>
        <position position="329"/>
    </location>
    <ligand>
        <name>S-adenosyl-L-methionine</name>
        <dbReference type="ChEBI" id="CHEBI:59789"/>
    </ligand>
</feature>
<name>V2Y0Y1_9FIRM</name>
<evidence type="ECO:0000313" key="7">
    <source>
        <dbReference type="EMBL" id="ESL02618.1"/>
    </source>
</evidence>
<dbReference type="PROSITE" id="PS51687">
    <property type="entry name" value="SAM_MT_RNA_M5U"/>
    <property type="match status" value="1"/>
</dbReference>
<evidence type="ECO:0000256" key="2">
    <source>
        <dbReference type="ARBA" id="ARBA00022679"/>
    </source>
</evidence>
<dbReference type="InterPro" id="IPR030390">
    <property type="entry name" value="MeTrfase_TrmA_AS"/>
</dbReference>
<dbReference type="PANTHER" id="PTHR11061">
    <property type="entry name" value="RNA M5U METHYLTRANSFERASE"/>
    <property type="match status" value="1"/>
</dbReference>
<dbReference type="Gene3D" id="3.40.50.150">
    <property type="entry name" value="Vaccinia Virus protein VP39"/>
    <property type="match status" value="1"/>
</dbReference>
<dbReference type="PANTHER" id="PTHR11061:SF30">
    <property type="entry name" value="TRNA (URACIL(54)-C(5))-METHYLTRANSFERASE"/>
    <property type="match status" value="1"/>
</dbReference>
<feature type="active site" evidence="5">
    <location>
        <position position="421"/>
    </location>
</feature>
<dbReference type="NCBIfam" id="TIGR00479">
    <property type="entry name" value="rumA"/>
    <property type="match status" value="1"/>
</dbReference>
<dbReference type="PROSITE" id="PS50926">
    <property type="entry name" value="TRAM"/>
    <property type="match status" value="1"/>
</dbReference>
<gene>
    <name evidence="7" type="ORF">GCWU0000282_002210</name>
</gene>
<dbReference type="SUPFAM" id="SSF53335">
    <property type="entry name" value="S-adenosyl-L-methionine-dependent methyltransferases"/>
    <property type="match status" value="1"/>
</dbReference>
<organism evidence="7 8">
    <name type="scientific">Catonella morbi ATCC 51271</name>
    <dbReference type="NCBI Taxonomy" id="592026"/>
    <lineage>
        <taxon>Bacteria</taxon>
        <taxon>Bacillati</taxon>
        <taxon>Bacillota</taxon>
        <taxon>Clostridia</taxon>
        <taxon>Lachnospirales</taxon>
        <taxon>Lachnospiraceae</taxon>
        <taxon>Catonella</taxon>
    </lineage>
</organism>
<dbReference type="InterPro" id="IPR012340">
    <property type="entry name" value="NA-bd_OB-fold"/>
</dbReference>
<feature type="domain" description="TRAM" evidence="6">
    <location>
        <begin position="1"/>
        <end position="59"/>
    </location>
</feature>
<evidence type="ECO:0000313" key="8">
    <source>
        <dbReference type="Proteomes" id="UP000018227"/>
    </source>
</evidence>
<dbReference type="GO" id="GO:0070041">
    <property type="term" value="F:rRNA (uridine-C5-)-methyltransferase activity"/>
    <property type="evidence" value="ECO:0007669"/>
    <property type="project" value="TreeGrafter"/>
</dbReference>
<dbReference type="GO" id="GO:0070475">
    <property type="term" value="P:rRNA base methylation"/>
    <property type="evidence" value="ECO:0007669"/>
    <property type="project" value="TreeGrafter"/>
</dbReference>
<dbReference type="EMBL" id="ACIL03000014">
    <property type="protein sequence ID" value="ESL02618.1"/>
    <property type="molecule type" value="Genomic_DNA"/>
</dbReference>
<sequence>MFEKNEILELQIEAIGSEGEGIAHVNGYTLFVKDTVPGDRIEAKVVKTGKNFGYARCERIIEPSPDRIEPVCPISKRCGGCQFQHLSYEVELKFKQEKVFNCIKRIGGFKDEEIPMLPIIGCEEIMHYRNKAQFPVGVDKNGETVTGFYAERSHEIVDTTKCCIHVEENELILETLKAFMKKYKISAYEEKINPKTRKPEKAKGLVRHIMTRKGFATGEIGICVVINGNTLPNAAEFTDMMLKAFEGRNDVRITSICVNINKKITNVIFGDELKCIYGEPYIVDMIEDIKFKISPFSFYQVNPAQTRKLYGKALEFAGLTGEEVVWDLYCGIGTISLFLAKKAKEVYGVEIVPAAVENAKENAKLNGIENAYFTVGKAEDEAKKLPKPDVIVVDPPRKGCDEKLLETIMNYKPERVVYVSCDPATLARDLKVLCGDGGYKLEEVQAVDQFSRGVHVESVCLMTRKEK</sequence>
<feature type="binding site" evidence="4">
    <location>
        <position position="394"/>
    </location>
    <ligand>
        <name>S-adenosyl-L-methionine</name>
        <dbReference type="ChEBI" id="CHEBI:59789"/>
    </ligand>
</feature>
<comment type="caution">
    <text evidence="7">The sequence shown here is derived from an EMBL/GenBank/DDBJ whole genome shotgun (WGS) entry which is preliminary data.</text>
</comment>
<dbReference type="InterPro" id="IPR002792">
    <property type="entry name" value="TRAM_dom"/>
</dbReference>
<keyword evidence="3 4" id="KW-0949">S-adenosyl-L-methionine</keyword>
<dbReference type="Proteomes" id="UP000018227">
    <property type="component" value="Unassembled WGS sequence"/>
</dbReference>
<dbReference type="Gene3D" id="2.40.50.140">
    <property type="entry name" value="Nucleic acid-binding proteins"/>
    <property type="match status" value="1"/>
</dbReference>
<comment type="similarity">
    <text evidence="4">Belongs to the class I-like SAM-binding methyltransferase superfamily. RNA M5U methyltransferase family.</text>
</comment>
<protein>
    <submittedName>
        <fullName evidence="7">23S rRNA (Uracil-5-)-methyltransferase RumA</fullName>
    </submittedName>
</protein>
<evidence type="ECO:0000256" key="3">
    <source>
        <dbReference type="ARBA" id="ARBA00022691"/>
    </source>
</evidence>
<feature type="binding site" evidence="4">
    <location>
        <position position="300"/>
    </location>
    <ligand>
        <name>S-adenosyl-L-methionine</name>
        <dbReference type="ChEBI" id="CHEBI:59789"/>
    </ligand>
</feature>
<keyword evidence="1 4" id="KW-0489">Methyltransferase</keyword>
<dbReference type="Pfam" id="PF05958">
    <property type="entry name" value="tRNA_U5-meth_tr"/>
    <property type="match status" value="1"/>
</dbReference>
<accession>V2Y0Y1</accession>
<dbReference type="InterPro" id="IPR029063">
    <property type="entry name" value="SAM-dependent_MTases_sf"/>
</dbReference>
<dbReference type="STRING" id="592026.GCWU0000282_002210"/>
<dbReference type="RefSeq" id="WP_023355075.1">
    <property type="nucleotide sequence ID" value="NZ_KI535368.1"/>
</dbReference>
<feature type="binding site" evidence="4">
    <location>
        <position position="350"/>
    </location>
    <ligand>
        <name>S-adenosyl-L-methionine</name>
        <dbReference type="ChEBI" id="CHEBI:59789"/>
    </ligand>
</feature>
<dbReference type="FunFam" id="2.40.50.1070:FF:000003">
    <property type="entry name" value="23S rRNA (Uracil-5-)-methyltransferase RumA"/>
    <property type="match status" value="1"/>
</dbReference>
<evidence type="ECO:0000256" key="1">
    <source>
        <dbReference type="ARBA" id="ARBA00022603"/>
    </source>
</evidence>
<keyword evidence="8" id="KW-1185">Reference proteome</keyword>
<reference evidence="7 8" key="1">
    <citation type="submission" date="2013-06" db="EMBL/GenBank/DDBJ databases">
        <authorList>
            <person name="Weinstock G."/>
            <person name="Sodergren E."/>
            <person name="Clifton S."/>
            <person name="Fulton L."/>
            <person name="Fulton B."/>
            <person name="Courtney L."/>
            <person name="Fronick C."/>
            <person name="Harrison M."/>
            <person name="Strong C."/>
            <person name="Farmer C."/>
            <person name="Delahaunty K."/>
            <person name="Markovic C."/>
            <person name="Hall O."/>
            <person name="Minx P."/>
            <person name="Tomlinson C."/>
            <person name="Mitreva M."/>
            <person name="Nelson J."/>
            <person name="Hou S."/>
            <person name="Wollam A."/>
            <person name="Pepin K.H."/>
            <person name="Johnson M."/>
            <person name="Bhonagiri V."/>
            <person name="Nash W.E."/>
            <person name="Warren W."/>
            <person name="Chinwalla A."/>
            <person name="Mardis E.R."/>
            <person name="Wilson R.K."/>
        </authorList>
    </citation>
    <scope>NUCLEOTIDE SEQUENCE [LARGE SCALE GENOMIC DNA]</scope>
    <source>
        <strain evidence="7 8">ATCC 51271</strain>
    </source>
</reference>